<proteinExistence type="predicted"/>
<dbReference type="InterPro" id="IPR027417">
    <property type="entry name" value="P-loop_NTPase"/>
</dbReference>
<dbReference type="InterPro" id="IPR058922">
    <property type="entry name" value="WHD_DRP"/>
</dbReference>
<dbReference type="PANTHER" id="PTHR23155:SF1181">
    <property type="entry name" value="OS08G0170200 PROTEIN"/>
    <property type="match status" value="1"/>
</dbReference>
<feature type="transmembrane region" description="Helical" evidence="4">
    <location>
        <begin position="936"/>
        <end position="959"/>
    </location>
</feature>
<dbReference type="InterPro" id="IPR042197">
    <property type="entry name" value="Apaf_helical"/>
</dbReference>
<keyword evidence="4" id="KW-0812">Transmembrane</keyword>
<dbReference type="Gene3D" id="1.10.10.10">
    <property type="entry name" value="Winged helix-like DNA-binding domain superfamily/Winged helix DNA-binding domain"/>
    <property type="match status" value="1"/>
</dbReference>
<reference evidence="8" key="1">
    <citation type="submission" date="2015-06" db="UniProtKB">
        <authorList>
            <consortium name="EnsemblPlants"/>
        </authorList>
    </citation>
    <scope>IDENTIFICATION</scope>
</reference>
<dbReference type="EnsemblPlants" id="EMT23190">
    <property type="protein sequence ID" value="EMT23190"/>
    <property type="gene ID" value="F775_20894"/>
</dbReference>
<protein>
    <submittedName>
        <fullName evidence="8">Disease resistance protein RPP13</fullName>
    </submittedName>
</protein>
<feature type="compositionally biased region" description="Pro residues" evidence="3">
    <location>
        <begin position="14"/>
        <end position="25"/>
    </location>
</feature>
<dbReference type="ExpressionAtlas" id="M8BE52">
    <property type="expression patterns" value="baseline"/>
</dbReference>
<dbReference type="Pfam" id="PF23598">
    <property type="entry name" value="LRR_14"/>
    <property type="match status" value="1"/>
</dbReference>
<dbReference type="Gene3D" id="3.40.50.300">
    <property type="entry name" value="P-loop containing nucleotide triphosphate hydrolases"/>
    <property type="match status" value="1"/>
</dbReference>
<evidence type="ECO:0000259" key="7">
    <source>
        <dbReference type="Pfam" id="PF23598"/>
    </source>
</evidence>
<keyword evidence="1" id="KW-0677">Repeat</keyword>
<evidence type="ECO:0000256" key="1">
    <source>
        <dbReference type="ARBA" id="ARBA00022737"/>
    </source>
</evidence>
<dbReference type="GO" id="GO:0002758">
    <property type="term" value="P:innate immune response-activating signaling pathway"/>
    <property type="evidence" value="ECO:0007669"/>
    <property type="project" value="UniProtKB-ARBA"/>
</dbReference>
<feature type="domain" description="Disease resistance protein winged helix" evidence="6">
    <location>
        <begin position="238"/>
        <end position="309"/>
    </location>
</feature>
<dbReference type="InterPro" id="IPR032675">
    <property type="entry name" value="LRR_dom_sf"/>
</dbReference>
<dbReference type="Pfam" id="PF23559">
    <property type="entry name" value="WHD_DRP"/>
    <property type="match status" value="1"/>
</dbReference>
<dbReference type="Gene3D" id="1.10.8.430">
    <property type="entry name" value="Helical domain of apoptotic protease-activating factors"/>
    <property type="match status" value="1"/>
</dbReference>
<evidence type="ECO:0000256" key="3">
    <source>
        <dbReference type="SAM" id="MobiDB-lite"/>
    </source>
</evidence>
<dbReference type="SUPFAM" id="SSF52540">
    <property type="entry name" value="P-loop containing nucleoside triphosphate hydrolases"/>
    <property type="match status" value="1"/>
</dbReference>
<dbReference type="InterPro" id="IPR002182">
    <property type="entry name" value="NB-ARC"/>
</dbReference>
<keyword evidence="4" id="KW-1133">Transmembrane helix</keyword>
<dbReference type="AlphaFoldDB" id="M8BE52"/>
<feature type="domain" description="Disease resistance R13L4/SHOC-2-like LRR" evidence="7">
    <location>
        <begin position="356"/>
        <end position="748"/>
    </location>
</feature>
<evidence type="ECO:0000313" key="8">
    <source>
        <dbReference type="EnsemblPlants" id="EMT23190"/>
    </source>
</evidence>
<dbReference type="Gene3D" id="3.80.10.10">
    <property type="entry name" value="Ribonuclease Inhibitor"/>
    <property type="match status" value="1"/>
</dbReference>
<evidence type="ECO:0000256" key="4">
    <source>
        <dbReference type="SAM" id="Phobius"/>
    </source>
</evidence>
<feature type="domain" description="NB-ARC" evidence="5">
    <location>
        <begin position="85"/>
        <end position="145"/>
    </location>
</feature>
<sequence length="975" mass="108539">MAGPHAAFTAVVAQPPPEPLWPPPQHSISATTPGAQGRRLALARGPHTGEEESPPSELCSPASSGGRGEVGVHVLSKFYQIYLGYLIIIDDIWDLSSWDIIKCAFTNSKCGSKVITTTRIFEVAKEAGDIYKQEPLSHGRSKELFCMRLSIGKSKRPYHESVKISEKILQKCGGIPLAIITIASLLASKPVTDWPGVYDSIGFGNEDNKEVDTTRKILLYSYYDLPYYPRLCLLHLGIYPEDYEIKKDTLIWKWVAEGYVHEEPGKGLFEVGERYFNMLIDRSMIQAVERPYYSIIYACRVHDLVLDMIHFLSEDESFVTASNSNRTSPRTNARRLAINNEVVEQDGSVANTSMQQVRLYSATMCHFTMLPLLSNFKALRVLALEECTFMGSERSVKLEDSPYHLNYLGRLIHLRYLGFSDRLVGFSLPGISMPLILKVPEEIGDLRFLQVLDLGRTGIKKLPQSVGRLTQLKCLRFGGSSMEVLDCTNLTSLEELQLHLVSPDFLKGLVKLKELRKFSLHFEEEHENMLFKDLMGHVANLQKLQVIMVNCRYSTQKEKNCRYQPRPKPWSDYAGSVALGHLRHLTVNGLLPGLPVWINSSCLPNLCHLHMELTAMKSQDMEILGRFSELITLTVLLYDYMVFPNAMEEGAFPKLRYLELKNSNQPRFVQGAMSSLECFRIIIGLEGTNGWDFHSLVNLPRLEKVDAEILGYTGRGIDGDELQAHESLKQAHASLKHAVEIHPNHPTLKLHFTEVGLHADINGDGVLDHVQVVGANGAEQTVVTGSMEVLNPVGQLPHLVYRGFYNTLTCLSIIIGELILSRLNWSRYDMEVAKLSTGAAWTNLPSPSGMTENTVIPTLKAFSLRAYDPKQVIIAGGDQEVVVISPSGGLLASIDLPAPPTYALILEDFSGDGLTDFMLVTSGGVYGFVQTRQPGALFFGTLVGCLIVAIRAILVSLHLNSSNNGKPRSSSTDYR</sequence>
<accession>M8BE52</accession>
<keyword evidence="4" id="KW-0472">Membrane</keyword>
<dbReference type="GO" id="GO:0043531">
    <property type="term" value="F:ADP binding"/>
    <property type="evidence" value="ECO:0007669"/>
    <property type="project" value="InterPro"/>
</dbReference>
<dbReference type="SUPFAM" id="SSF52058">
    <property type="entry name" value="L domain-like"/>
    <property type="match status" value="1"/>
</dbReference>
<keyword evidence="2" id="KW-0611">Plant defense</keyword>
<dbReference type="FunFam" id="1.10.10.10:FF:000322">
    <property type="entry name" value="Probable disease resistance protein At1g63360"/>
    <property type="match status" value="1"/>
</dbReference>
<organism evidence="8">
    <name type="scientific">Aegilops tauschii</name>
    <name type="common">Tausch's goatgrass</name>
    <name type="synonym">Aegilops squarrosa</name>
    <dbReference type="NCBI Taxonomy" id="37682"/>
    <lineage>
        <taxon>Eukaryota</taxon>
        <taxon>Viridiplantae</taxon>
        <taxon>Streptophyta</taxon>
        <taxon>Embryophyta</taxon>
        <taxon>Tracheophyta</taxon>
        <taxon>Spermatophyta</taxon>
        <taxon>Magnoliopsida</taxon>
        <taxon>Liliopsida</taxon>
        <taxon>Poales</taxon>
        <taxon>Poaceae</taxon>
        <taxon>BOP clade</taxon>
        <taxon>Pooideae</taxon>
        <taxon>Triticodae</taxon>
        <taxon>Triticeae</taxon>
        <taxon>Triticinae</taxon>
        <taxon>Aegilops</taxon>
    </lineage>
</organism>
<evidence type="ECO:0000259" key="6">
    <source>
        <dbReference type="Pfam" id="PF23559"/>
    </source>
</evidence>
<dbReference type="InterPro" id="IPR044974">
    <property type="entry name" value="Disease_R_plants"/>
</dbReference>
<evidence type="ECO:0000259" key="5">
    <source>
        <dbReference type="Pfam" id="PF00931"/>
    </source>
</evidence>
<dbReference type="InterPro" id="IPR055414">
    <property type="entry name" value="LRR_R13L4/SHOC2-like"/>
</dbReference>
<evidence type="ECO:0000256" key="2">
    <source>
        <dbReference type="ARBA" id="ARBA00022821"/>
    </source>
</evidence>
<dbReference type="Pfam" id="PF00931">
    <property type="entry name" value="NB-ARC"/>
    <property type="match status" value="1"/>
</dbReference>
<dbReference type="InterPro" id="IPR036388">
    <property type="entry name" value="WH-like_DNA-bd_sf"/>
</dbReference>
<name>M8BE52_AEGTA</name>
<dbReference type="GO" id="GO:0009626">
    <property type="term" value="P:plant-type hypersensitive response"/>
    <property type="evidence" value="ECO:0007669"/>
    <property type="project" value="UniProtKB-ARBA"/>
</dbReference>
<dbReference type="PANTHER" id="PTHR23155">
    <property type="entry name" value="DISEASE RESISTANCE PROTEIN RP"/>
    <property type="match status" value="1"/>
</dbReference>
<feature type="region of interest" description="Disordered" evidence="3">
    <location>
        <begin position="13"/>
        <end position="37"/>
    </location>
</feature>
<dbReference type="GO" id="GO:0042742">
    <property type="term" value="P:defense response to bacterium"/>
    <property type="evidence" value="ECO:0007669"/>
    <property type="project" value="UniProtKB-ARBA"/>
</dbReference>